<accession>A0A834M0Z7</accession>
<evidence type="ECO:0000313" key="2">
    <source>
        <dbReference type="EMBL" id="KAF7263051.1"/>
    </source>
</evidence>
<sequence>MTMSSRLGRRQTTRADGPGAAQKNASGSGPAPNCDPDIDREGDDDAPDAAESPGAPPAAAAAAATFRTSLATALCGRSYAATAFDGAAEVKEEEEVAVD</sequence>
<reference evidence="3" key="1">
    <citation type="submission" date="2020-08" db="EMBL/GenBank/DDBJ databases">
        <title>Genome sequencing and assembly of the red palm weevil Rhynchophorus ferrugineus.</title>
        <authorList>
            <person name="Dias G.B."/>
            <person name="Bergman C.M."/>
            <person name="Manee M."/>
        </authorList>
    </citation>
    <scope>NUCLEOTIDE SEQUENCE</scope>
    <source>
        <strain evidence="3">AA-2017</strain>
        <tissue evidence="3">Whole larva</tissue>
    </source>
</reference>
<proteinExistence type="predicted"/>
<dbReference type="AlphaFoldDB" id="A0A834M0Z7"/>
<organism evidence="3 4">
    <name type="scientific">Rhynchophorus ferrugineus</name>
    <name type="common">Red palm weevil</name>
    <name type="synonym">Curculio ferrugineus</name>
    <dbReference type="NCBI Taxonomy" id="354439"/>
    <lineage>
        <taxon>Eukaryota</taxon>
        <taxon>Metazoa</taxon>
        <taxon>Ecdysozoa</taxon>
        <taxon>Arthropoda</taxon>
        <taxon>Hexapoda</taxon>
        <taxon>Insecta</taxon>
        <taxon>Pterygota</taxon>
        <taxon>Neoptera</taxon>
        <taxon>Endopterygota</taxon>
        <taxon>Coleoptera</taxon>
        <taxon>Polyphaga</taxon>
        <taxon>Cucujiformia</taxon>
        <taxon>Curculionidae</taxon>
        <taxon>Dryophthorinae</taxon>
        <taxon>Rhynchophorus</taxon>
    </lineage>
</organism>
<keyword evidence="4" id="KW-1185">Reference proteome</keyword>
<protein>
    <submittedName>
        <fullName evidence="3">Uncharacterized protein</fullName>
    </submittedName>
</protein>
<dbReference type="EMBL" id="JAACXV010023322">
    <property type="protein sequence ID" value="KAF7263051.1"/>
    <property type="molecule type" value="Genomic_DNA"/>
</dbReference>
<evidence type="ECO:0000256" key="1">
    <source>
        <dbReference type="SAM" id="MobiDB-lite"/>
    </source>
</evidence>
<dbReference type="EMBL" id="JAACXV010023321">
    <property type="protein sequence ID" value="KAF7263055.1"/>
    <property type="molecule type" value="Genomic_DNA"/>
</dbReference>
<name>A0A834M0Z7_RHYFE</name>
<feature type="compositionally biased region" description="Low complexity" evidence="1">
    <location>
        <begin position="49"/>
        <end position="63"/>
    </location>
</feature>
<gene>
    <name evidence="3" type="ORF">GWI33_003685</name>
    <name evidence="2" type="ORF">GWI33_003688</name>
</gene>
<evidence type="ECO:0000313" key="4">
    <source>
        <dbReference type="Proteomes" id="UP000625711"/>
    </source>
</evidence>
<dbReference type="Proteomes" id="UP000625711">
    <property type="component" value="Unassembled WGS sequence"/>
</dbReference>
<feature type="region of interest" description="Disordered" evidence="1">
    <location>
        <begin position="1"/>
        <end position="63"/>
    </location>
</feature>
<comment type="caution">
    <text evidence="3">The sequence shown here is derived from an EMBL/GenBank/DDBJ whole genome shotgun (WGS) entry which is preliminary data.</text>
</comment>
<feature type="compositionally biased region" description="Acidic residues" evidence="1">
    <location>
        <begin position="36"/>
        <end position="48"/>
    </location>
</feature>
<evidence type="ECO:0000313" key="3">
    <source>
        <dbReference type="EMBL" id="KAF7263055.1"/>
    </source>
</evidence>